<keyword evidence="3" id="KW-1185">Reference proteome</keyword>
<evidence type="ECO:0000313" key="3">
    <source>
        <dbReference type="Proteomes" id="UP000572051"/>
    </source>
</evidence>
<proteinExistence type="predicted"/>
<gene>
    <name evidence="2" type="ORF">HNR10_001770</name>
</gene>
<evidence type="ECO:0000256" key="1">
    <source>
        <dbReference type="SAM" id="MobiDB-lite"/>
    </source>
</evidence>
<feature type="compositionally biased region" description="Basic and acidic residues" evidence="1">
    <location>
        <begin position="47"/>
        <end position="59"/>
    </location>
</feature>
<feature type="compositionally biased region" description="Polar residues" evidence="1">
    <location>
        <begin position="385"/>
        <end position="419"/>
    </location>
</feature>
<name>A0A7Z0J9Z7_9ACTN</name>
<feature type="region of interest" description="Disordered" evidence="1">
    <location>
        <begin position="264"/>
        <end position="320"/>
    </location>
</feature>
<feature type="compositionally biased region" description="Acidic residues" evidence="1">
    <location>
        <begin position="442"/>
        <end position="464"/>
    </location>
</feature>
<evidence type="ECO:0008006" key="4">
    <source>
        <dbReference type="Google" id="ProtNLM"/>
    </source>
</evidence>
<evidence type="ECO:0000313" key="2">
    <source>
        <dbReference type="EMBL" id="NYJ33889.1"/>
    </source>
</evidence>
<dbReference type="AlphaFoldDB" id="A0A7Z0J9Z7"/>
<dbReference type="EMBL" id="JACCFS010000001">
    <property type="protein sequence ID" value="NYJ33889.1"/>
    <property type="molecule type" value="Genomic_DNA"/>
</dbReference>
<sequence>MTRVNETDEPAEVEALYDAFAPALYRYAWSLLGGGADPGRATTAARTADHGGQDTRETGGDPVAEAVHDALVAGVVLDGERADPADRGPWLYALTRSACQRRGFAHTCPYTRLATVPAEAPVARMFSRLPASHRELVELNLRHALSTGAVARVLGLDDQICGELSRSAIRRAAEGLEGIDPHQRPLALGEEDPSTTGWRAKVQQVSSALALLRPPGPPPALRALVVRTSTDPALAEEREHIAAAMHPLTSDGYPLHRSRLTRPVEEEAAAPAEPAAEPLPRALPGDRLTTRDHPVRTETVTRLPGPDGTGGGDEAGTTRRRWPLPAVSGVATVVVAVALWSWASAVGGPTAVIGTGPVDAEQSPSREVEAVSTASDGKPAAGPTDRTTQVPGTGTVQETTEQAPAQDGTEPSATEQDATGTPEDGGDEATAPPAPEAPSESPSDEPSDSGQDEGDDGGLPEEDPGGGLLTGLWDFLVGGG</sequence>
<dbReference type="Proteomes" id="UP000572051">
    <property type="component" value="Unassembled WGS sequence"/>
</dbReference>
<feature type="region of interest" description="Disordered" evidence="1">
    <location>
        <begin position="40"/>
        <end position="60"/>
    </location>
</feature>
<feature type="compositionally biased region" description="Low complexity" evidence="1">
    <location>
        <begin position="269"/>
        <end position="283"/>
    </location>
</feature>
<reference evidence="2 3" key="1">
    <citation type="submission" date="2020-07" db="EMBL/GenBank/DDBJ databases">
        <title>Sequencing the genomes of 1000 actinobacteria strains.</title>
        <authorList>
            <person name="Klenk H.-P."/>
        </authorList>
    </citation>
    <scope>NUCLEOTIDE SEQUENCE [LARGE SCALE GENOMIC DNA]</scope>
    <source>
        <strain evidence="2 3">DSM 44442</strain>
    </source>
</reference>
<accession>A0A7Z0J9Z7</accession>
<dbReference type="RefSeq" id="WP_179822288.1">
    <property type="nucleotide sequence ID" value="NZ_JACCFS010000001.1"/>
</dbReference>
<feature type="region of interest" description="Disordered" evidence="1">
    <location>
        <begin position="355"/>
        <end position="480"/>
    </location>
</feature>
<comment type="caution">
    <text evidence="2">The sequence shown here is derived from an EMBL/GenBank/DDBJ whole genome shotgun (WGS) entry which is preliminary data.</text>
</comment>
<organism evidence="2 3">
    <name type="scientific">Nocardiopsis aegyptia</name>
    <dbReference type="NCBI Taxonomy" id="220378"/>
    <lineage>
        <taxon>Bacteria</taxon>
        <taxon>Bacillati</taxon>
        <taxon>Actinomycetota</taxon>
        <taxon>Actinomycetes</taxon>
        <taxon>Streptosporangiales</taxon>
        <taxon>Nocardiopsidaceae</taxon>
        <taxon>Nocardiopsis</taxon>
    </lineage>
</organism>
<protein>
    <recommendedName>
        <fullName evidence="4">DNA-directed RNA polymerase specialized sigma24 family protein</fullName>
    </recommendedName>
</protein>